<feature type="region of interest" description="Disordered" evidence="1">
    <location>
        <begin position="221"/>
        <end position="240"/>
    </location>
</feature>
<evidence type="ECO:0000256" key="2">
    <source>
        <dbReference type="SAM" id="Phobius"/>
    </source>
</evidence>
<feature type="region of interest" description="Disordered" evidence="1">
    <location>
        <begin position="162"/>
        <end position="207"/>
    </location>
</feature>
<keyword evidence="2" id="KW-0472">Membrane</keyword>
<dbReference type="Proteomes" id="UP000235672">
    <property type="component" value="Unassembled WGS sequence"/>
</dbReference>
<dbReference type="AlphaFoldDB" id="A0A2J6QEW1"/>
<gene>
    <name evidence="3" type="ORF">NA56DRAFT_699604</name>
</gene>
<feature type="transmembrane region" description="Helical" evidence="2">
    <location>
        <begin position="119"/>
        <end position="141"/>
    </location>
</feature>
<protein>
    <submittedName>
        <fullName evidence="3">Uncharacterized protein</fullName>
    </submittedName>
</protein>
<sequence length="384" mass="41583">MFRLTKGRKIRQTIQRTDVANSACLNTLESRTRTGDDRNRIRLIMEALTMTLTIDPDIADCGPWITSMLSETRARAPACKIAVIYLHGSGGDIISESMFDSEKSSEWSARKNGSKINEVSSVTVLSACASFLTSLLISILIGPTAYGLQLSMSRHPGIHVASQLSSTGIQGPPCPRTPAQRRTEVSFPSVSRQSRASLGPPPPPQPRTRVGIVGNWHRGTAQLSQTTDRLTENTETQNTTDPRAVRRCALDLRWIAGLPAPAQAPAPQGHSLQKFRTQLAASKAPFSPPFPSHTPPSSESARCQGSPEGPQCRQGPRRAVGQGWCVPAGSNESELCTSQREMVDQPRSSSLVCTFLTTSGMPDTCSSFRGNESVRMRFAAVDLL</sequence>
<evidence type="ECO:0000256" key="1">
    <source>
        <dbReference type="SAM" id="MobiDB-lite"/>
    </source>
</evidence>
<accession>A0A2J6QEW1</accession>
<keyword evidence="2" id="KW-0812">Transmembrane</keyword>
<name>A0A2J6QEW1_9HELO</name>
<evidence type="ECO:0000313" key="3">
    <source>
        <dbReference type="EMBL" id="PMD24806.1"/>
    </source>
</evidence>
<feature type="compositionally biased region" description="Polar residues" evidence="1">
    <location>
        <begin position="186"/>
        <end position="196"/>
    </location>
</feature>
<keyword evidence="4" id="KW-1185">Reference proteome</keyword>
<proteinExistence type="predicted"/>
<evidence type="ECO:0000313" key="4">
    <source>
        <dbReference type="Proteomes" id="UP000235672"/>
    </source>
</evidence>
<organism evidence="3 4">
    <name type="scientific">Hyaloscypha hepaticicola</name>
    <dbReference type="NCBI Taxonomy" id="2082293"/>
    <lineage>
        <taxon>Eukaryota</taxon>
        <taxon>Fungi</taxon>
        <taxon>Dikarya</taxon>
        <taxon>Ascomycota</taxon>
        <taxon>Pezizomycotina</taxon>
        <taxon>Leotiomycetes</taxon>
        <taxon>Helotiales</taxon>
        <taxon>Hyaloscyphaceae</taxon>
        <taxon>Hyaloscypha</taxon>
    </lineage>
</organism>
<reference evidence="3 4" key="1">
    <citation type="submission" date="2016-05" db="EMBL/GenBank/DDBJ databases">
        <title>A degradative enzymes factory behind the ericoid mycorrhizal symbiosis.</title>
        <authorList>
            <consortium name="DOE Joint Genome Institute"/>
            <person name="Martino E."/>
            <person name="Morin E."/>
            <person name="Grelet G."/>
            <person name="Kuo A."/>
            <person name="Kohler A."/>
            <person name="Daghino S."/>
            <person name="Barry K."/>
            <person name="Choi C."/>
            <person name="Cichocki N."/>
            <person name="Clum A."/>
            <person name="Copeland A."/>
            <person name="Hainaut M."/>
            <person name="Haridas S."/>
            <person name="Labutti K."/>
            <person name="Lindquist E."/>
            <person name="Lipzen A."/>
            <person name="Khouja H.-R."/>
            <person name="Murat C."/>
            <person name="Ohm R."/>
            <person name="Olson A."/>
            <person name="Spatafora J."/>
            <person name="Veneault-Fourrey C."/>
            <person name="Henrissat B."/>
            <person name="Grigoriev I."/>
            <person name="Martin F."/>
            <person name="Perotto S."/>
        </authorList>
    </citation>
    <scope>NUCLEOTIDE SEQUENCE [LARGE SCALE GENOMIC DNA]</scope>
    <source>
        <strain evidence="3 4">UAMH 7357</strain>
    </source>
</reference>
<feature type="region of interest" description="Disordered" evidence="1">
    <location>
        <begin position="283"/>
        <end position="318"/>
    </location>
</feature>
<keyword evidence="2" id="KW-1133">Transmembrane helix</keyword>
<dbReference type="EMBL" id="KZ613471">
    <property type="protein sequence ID" value="PMD24806.1"/>
    <property type="molecule type" value="Genomic_DNA"/>
</dbReference>